<reference evidence="1" key="1">
    <citation type="journal article" date="2020" name="Stud. Mycol.">
        <title>101 Dothideomycetes genomes: a test case for predicting lifestyles and emergence of pathogens.</title>
        <authorList>
            <person name="Haridas S."/>
            <person name="Albert R."/>
            <person name="Binder M."/>
            <person name="Bloem J."/>
            <person name="Labutti K."/>
            <person name="Salamov A."/>
            <person name="Andreopoulos B."/>
            <person name="Baker S."/>
            <person name="Barry K."/>
            <person name="Bills G."/>
            <person name="Bluhm B."/>
            <person name="Cannon C."/>
            <person name="Castanera R."/>
            <person name="Culley D."/>
            <person name="Daum C."/>
            <person name="Ezra D."/>
            <person name="Gonzalez J."/>
            <person name="Henrissat B."/>
            <person name="Kuo A."/>
            <person name="Liang C."/>
            <person name="Lipzen A."/>
            <person name="Lutzoni F."/>
            <person name="Magnuson J."/>
            <person name="Mondo S."/>
            <person name="Nolan M."/>
            <person name="Ohm R."/>
            <person name="Pangilinan J."/>
            <person name="Park H.-J."/>
            <person name="Ramirez L."/>
            <person name="Alfaro M."/>
            <person name="Sun H."/>
            <person name="Tritt A."/>
            <person name="Yoshinaga Y."/>
            <person name="Zwiers L.-H."/>
            <person name="Turgeon B."/>
            <person name="Goodwin S."/>
            <person name="Spatafora J."/>
            <person name="Crous P."/>
            <person name="Grigoriev I."/>
        </authorList>
    </citation>
    <scope>NUCLEOTIDE SEQUENCE</scope>
    <source>
        <strain evidence="1">CBS 121167</strain>
    </source>
</reference>
<dbReference type="RefSeq" id="XP_033394938.1">
    <property type="nucleotide sequence ID" value="XM_033542319.1"/>
</dbReference>
<dbReference type="Proteomes" id="UP000799438">
    <property type="component" value="Unassembled WGS sequence"/>
</dbReference>
<organism evidence="1 2">
    <name type="scientific">Aplosporella prunicola CBS 121167</name>
    <dbReference type="NCBI Taxonomy" id="1176127"/>
    <lineage>
        <taxon>Eukaryota</taxon>
        <taxon>Fungi</taxon>
        <taxon>Dikarya</taxon>
        <taxon>Ascomycota</taxon>
        <taxon>Pezizomycotina</taxon>
        <taxon>Dothideomycetes</taxon>
        <taxon>Dothideomycetes incertae sedis</taxon>
        <taxon>Botryosphaeriales</taxon>
        <taxon>Aplosporellaceae</taxon>
        <taxon>Aplosporella</taxon>
    </lineage>
</organism>
<keyword evidence="2" id="KW-1185">Reference proteome</keyword>
<proteinExistence type="predicted"/>
<name>A0A6A6B7J7_9PEZI</name>
<gene>
    <name evidence="1" type="ORF">K452DRAFT_300302</name>
</gene>
<dbReference type="GeneID" id="54299816"/>
<evidence type="ECO:0000313" key="1">
    <source>
        <dbReference type="EMBL" id="KAF2139225.1"/>
    </source>
</evidence>
<accession>A0A6A6B7J7</accession>
<dbReference type="EMBL" id="ML995493">
    <property type="protein sequence ID" value="KAF2139225.1"/>
    <property type="molecule type" value="Genomic_DNA"/>
</dbReference>
<protein>
    <recommendedName>
        <fullName evidence="3">Swt1-like HEPN domain-containing protein</fullName>
    </recommendedName>
</protein>
<evidence type="ECO:0000313" key="2">
    <source>
        <dbReference type="Proteomes" id="UP000799438"/>
    </source>
</evidence>
<sequence length="157" mass="17788">MSGIQSSAPVPAQQIPPVAERGADSFVETQLQLHKLQEQLQMVLFNFCRVLRPSIIEEHHWPCYAAAELPHIATAVLDFCEGDEDPIEHRGVSPKKRKKFIRDLRMCRLIRNAVAHCLPITEDQMMRFATSGRRIIAMVKRVLGPQYETEMAAIVGI</sequence>
<evidence type="ECO:0008006" key="3">
    <source>
        <dbReference type="Google" id="ProtNLM"/>
    </source>
</evidence>
<dbReference type="AlphaFoldDB" id="A0A6A6B7J7"/>